<reference evidence="6 7" key="1">
    <citation type="submission" date="2023-08" db="EMBL/GenBank/DDBJ databases">
        <title>A Necator americanus chromosomal reference genome.</title>
        <authorList>
            <person name="Ilik V."/>
            <person name="Petrzelkova K.J."/>
            <person name="Pardy F."/>
            <person name="Fuh T."/>
            <person name="Niatou-Singa F.S."/>
            <person name="Gouil Q."/>
            <person name="Baker L."/>
            <person name="Ritchie M.E."/>
            <person name="Jex A.R."/>
            <person name="Gazzola D."/>
            <person name="Li H."/>
            <person name="Toshio Fujiwara R."/>
            <person name="Zhan B."/>
            <person name="Aroian R.V."/>
            <person name="Pafco B."/>
            <person name="Schwarz E.M."/>
        </authorList>
    </citation>
    <scope>NUCLEOTIDE SEQUENCE [LARGE SCALE GENOMIC DNA]</scope>
    <source>
        <strain evidence="6 7">Aroian</strain>
        <tissue evidence="6">Whole animal</tissue>
    </source>
</reference>
<dbReference type="Gene3D" id="3.40.50.1440">
    <property type="entry name" value="Tubulin/FtsZ, GTPase domain"/>
    <property type="match status" value="1"/>
</dbReference>
<keyword evidence="7" id="KW-1185">Reference proteome</keyword>
<dbReference type="Pfam" id="PF00091">
    <property type="entry name" value="Tubulin"/>
    <property type="match status" value="1"/>
</dbReference>
<evidence type="ECO:0000256" key="3">
    <source>
        <dbReference type="ARBA" id="ARBA00022525"/>
    </source>
</evidence>
<keyword evidence="4" id="KW-0732">Signal</keyword>
<evidence type="ECO:0000256" key="2">
    <source>
        <dbReference type="ARBA" id="ARBA00010112"/>
    </source>
</evidence>
<dbReference type="PRINTS" id="PR01162">
    <property type="entry name" value="ALPHATUBULIN"/>
</dbReference>
<comment type="caution">
    <text evidence="6">The sequence shown here is derived from an EMBL/GenBank/DDBJ whole genome shotgun (WGS) entry which is preliminary data.</text>
</comment>
<dbReference type="EMBL" id="JAVFWL010000004">
    <property type="protein sequence ID" value="KAK6751731.1"/>
    <property type="molecule type" value="Genomic_DNA"/>
</dbReference>
<protein>
    <recommendedName>
        <fullName evidence="5">Tubulin/FtsZ GTPase domain-containing protein</fullName>
    </recommendedName>
</protein>
<gene>
    <name evidence="6" type="primary">Necator_chrIV.g16555</name>
    <name evidence="6" type="ORF">RB195_003258</name>
</gene>
<dbReference type="InterPro" id="IPR003008">
    <property type="entry name" value="Tubulin_FtsZ_GTPase"/>
</dbReference>
<sequence>MVKVLSICAGVFNPGKKQSIAVSGHLECNGKPASDVKVKLYDKEILLDYKLDEGRTDSNGNFYLRGSKKEITNIDPKINIYHKCDYDGQRATAAAPVQSSSAYEHRQATMAPNGKMREIVSLHVGQAGVQIGNACWELYCLEHGIQPDGIMPTDQTVGVEDSSYNTFFSETQSDLPGIIQREDLRKPGYKLKLLLDQSERPAKAGHQTFCGVCFARLH</sequence>
<evidence type="ECO:0000256" key="4">
    <source>
        <dbReference type="ARBA" id="ARBA00022729"/>
    </source>
</evidence>
<dbReference type="Gene3D" id="2.60.40.3330">
    <property type="match status" value="1"/>
</dbReference>
<comment type="subcellular location">
    <subcellularLocation>
        <location evidence="1">Secreted</location>
    </subcellularLocation>
</comment>
<dbReference type="InterPro" id="IPR036525">
    <property type="entry name" value="Tubulin/FtsZ_GTPase_sf"/>
</dbReference>
<dbReference type="SUPFAM" id="SSF52490">
    <property type="entry name" value="Tubulin nucleotide-binding domain-like"/>
    <property type="match status" value="1"/>
</dbReference>
<evidence type="ECO:0000313" key="7">
    <source>
        <dbReference type="Proteomes" id="UP001303046"/>
    </source>
</evidence>
<dbReference type="Pfam" id="PF01060">
    <property type="entry name" value="TTR-52"/>
    <property type="match status" value="1"/>
</dbReference>
<evidence type="ECO:0000313" key="6">
    <source>
        <dbReference type="EMBL" id="KAK6751731.1"/>
    </source>
</evidence>
<proteinExistence type="inferred from homology"/>
<feature type="domain" description="Tubulin/FtsZ GTPase" evidence="5">
    <location>
        <begin position="118"/>
        <end position="173"/>
    </location>
</feature>
<keyword evidence="3" id="KW-0964">Secreted</keyword>
<organism evidence="6 7">
    <name type="scientific">Necator americanus</name>
    <name type="common">Human hookworm</name>
    <dbReference type="NCBI Taxonomy" id="51031"/>
    <lineage>
        <taxon>Eukaryota</taxon>
        <taxon>Metazoa</taxon>
        <taxon>Ecdysozoa</taxon>
        <taxon>Nematoda</taxon>
        <taxon>Chromadorea</taxon>
        <taxon>Rhabditida</taxon>
        <taxon>Rhabditina</taxon>
        <taxon>Rhabditomorpha</taxon>
        <taxon>Strongyloidea</taxon>
        <taxon>Ancylostomatidae</taxon>
        <taxon>Bunostominae</taxon>
        <taxon>Necator</taxon>
    </lineage>
</organism>
<evidence type="ECO:0000256" key="1">
    <source>
        <dbReference type="ARBA" id="ARBA00004613"/>
    </source>
</evidence>
<dbReference type="InterPro" id="IPR002452">
    <property type="entry name" value="Alpha_tubulin"/>
</dbReference>
<dbReference type="InterPro" id="IPR038479">
    <property type="entry name" value="Transthyretin-like_sf"/>
</dbReference>
<dbReference type="PANTHER" id="PTHR21700">
    <property type="entry name" value="TRANSTHYRETIN-LIKE FAMILY PROTEIN-RELATED"/>
    <property type="match status" value="1"/>
</dbReference>
<comment type="similarity">
    <text evidence="2">Belongs to the nematode transthyretin-like family.</text>
</comment>
<dbReference type="InterPro" id="IPR001534">
    <property type="entry name" value="Transthyretin-like"/>
</dbReference>
<dbReference type="Proteomes" id="UP001303046">
    <property type="component" value="Unassembled WGS sequence"/>
</dbReference>
<name>A0ABR1DMQ9_NECAM</name>
<accession>A0ABR1DMQ9</accession>
<evidence type="ECO:0000259" key="5">
    <source>
        <dbReference type="Pfam" id="PF00091"/>
    </source>
</evidence>